<comment type="similarity">
    <text evidence="1">Belongs to the HicA mRNA interferase family.</text>
</comment>
<dbReference type="SUPFAM" id="SSF54786">
    <property type="entry name" value="YcfA/nrd intein domain"/>
    <property type="match status" value="1"/>
</dbReference>
<sequence length="75" mass="8297">MPKLPTLSGDKAIGCFKKLGYEISRQKGSHVRMHHQSDKAKKPLTIPRHKELGKGLIRKLIRDAGIGLEDLAGLL</sequence>
<dbReference type="GO" id="GO:0004519">
    <property type="term" value="F:endonuclease activity"/>
    <property type="evidence" value="ECO:0007669"/>
    <property type="project" value="UniProtKB-KW"/>
</dbReference>
<keyword evidence="3" id="KW-0540">Nuclease</keyword>
<protein>
    <recommendedName>
        <fullName evidence="10">Addiction module toxin, HicA family</fullName>
    </recommendedName>
</protein>
<organism evidence="8 9">
    <name type="scientific">candidate division WOR-1 bacterium RIFCSPHIGHO2_01_FULL_53_15</name>
    <dbReference type="NCBI Taxonomy" id="1802564"/>
    <lineage>
        <taxon>Bacteria</taxon>
        <taxon>Bacillati</taxon>
        <taxon>Saganbacteria</taxon>
    </lineage>
</organism>
<keyword evidence="7" id="KW-0346">Stress response</keyword>
<keyword evidence="6" id="KW-0694">RNA-binding</keyword>
<evidence type="ECO:0000256" key="3">
    <source>
        <dbReference type="ARBA" id="ARBA00022722"/>
    </source>
</evidence>
<dbReference type="GO" id="GO:0003729">
    <property type="term" value="F:mRNA binding"/>
    <property type="evidence" value="ECO:0007669"/>
    <property type="project" value="InterPro"/>
</dbReference>
<comment type="caution">
    <text evidence="8">The sequence shown here is derived from an EMBL/GenBank/DDBJ whole genome shotgun (WGS) entry which is preliminary data.</text>
</comment>
<name>A0A1F4Q0B8_UNCSA</name>
<proteinExistence type="inferred from homology"/>
<evidence type="ECO:0000256" key="7">
    <source>
        <dbReference type="ARBA" id="ARBA00023016"/>
    </source>
</evidence>
<evidence type="ECO:0000313" key="8">
    <source>
        <dbReference type="EMBL" id="OGB89296.1"/>
    </source>
</evidence>
<reference evidence="8 9" key="1">
    <citation type="journal article" date="2016" name="Nat. Commun.">
        <title>Thousands of microbial genomes shed light on interconnected biogeochemical processes in an aquifer system.</title>
        <authorList>
            <person name="Anantharaman K."/>
            <person name="Brown C.T."/>
            <person name="Hug L.A."/>
            <person name="Sharon I."/>
            <person name="Castelle C.J."/>
            <person name="Probst A.J."/>
            <person name="Thomas B.C."/>
            <person name="Singh A."/>
            <person name="Wilkins M.J."/>
            <person name="Karaoz U."/>
            <person name="Brodie E.L."/>
            <person name="Williams K.H."/>
            <person name="Hubbard S.S."/>
            <person name="Banfield J.F."/>
        </authorList>
    </citation>
    <scope>NUCLEOTIDE SEQUENCE [LARGE SCALE GENOMIC DNA]</scope>
</reference>
<dbReference type="Gene3D" id="3.30.920.30">
    <property type="entry name" value="Hypothetical protein"/>
    <property type="match status" value="1"/>
</dbReference>
<evidence type="ECO:0000256" key="1">
    <source>
        <dbReference type="ARBA" id="ARBA00006620"/>
    </source>
</evidence>
<accession>A0A1F4Q0B8</accession>
<evidence type="ECO:0000256" key="6">
    <source>
        <dbReference type="ARBA" id="ARBA00022884"/>
    </source>
</evidence>
<dbReference type="InterPro" id="IPR012933">
    <property type="entry name" value="HicA_mRNA_interferase"/>
</dbReference>
<evidence type="ECO:0000256" key="4">
    <source>
        <dbReference type="ARBA" id="ARBA00022759"/>
    </source>
</evidence>
<dbReference type="EMBL" id="METM01000027">
    <property type="protein sequence ID" value="OGB89296.1"/>
    <property type="molecule type" value="Genomic_DNA"/>
</dbReference>
<keyword evidence="2" id="KW-1277">Toxin-antitoxin system</keyword>
<dbReference type="Pfam" id="PF07927">
    <property type="entry name" value="HicA_toxin"/>
    <property type="match status" value="1"/>
</dbReference>
<evidence type="ECO:0000256" key="2">
    <source>
        <dbReference type="ARBA" id="ARBA00022649"/>
    </source>
</evidence>
<evidence type="ECO:0008006" key="10">
    <source>
        <dbReference type="Google" id="ProtNLM"/>
    </source>
</evidence>
<dbReference type="Proteomes" id="UP000178724">
    <property type="component" value="Unassembled WGS sequence"/>
</dbReference>
<keyword evidence="4" id="KW-0255">Endonuclease</keyword>
<dbReference type="InterPro" id="IPR038570">
    <property type="entry name" value="HicA_sf"/>
</dbReference>
<keyword evidence="5" id="KW-0378">Hydrolase</keyword>
<dbReference type="GO" id="GO:0016787">
    <property type="term" value="F:hydrolase activity"/>
    <property type="evidence" value="ECO:0007669"/>
    <property type="project" value="UniProtKB-KW"/>
</dbReference>
<evidence type="ECO:0000256" key="5">
    <source>
        <dbReference type="ARBA" id="ARBA00022801"/>
    </source>
</evidence>
<gene>
    <name evidence="8" type="ORF">A2625_03925</name>
</gene>
<evidence type="ECO:0000313" key="9">
    <source>
        <dbReference type="Proteomes" id="UP000178724"/>
    </source>
</evidence>
<dbReference type="AlphaFoldDB" id="A0A1F4Q0B8"/>